<comment type="similarity">
    <text evidence="2 11">Belongs to the class-I aminoacyl-tRNA synthetase family.</text>
</comment>
<dbReference type="Pfam" id="PF13603">
    <property type="entry name" value="tRNA-synt_1_2"/>
    <property type="match status" value="1"/>
</dbReference>
<feature type="domain" description="Aminoacyl-tRNA synthetase class Ia" evidence="12">
    <location>
        <begin position="44"/>
        <end position="239"/>
    </location>
</feature>
<dbReference type="Gene3D" id="3.40.50.620">
    <property type="entry name" value="HUPs"/>
    <property type="match status" value="2"/>
</dbReference>
<dbReference type="PANTHER" id="PTHR43740:SF2">
    <property type="entry name" value="LEUCINE--TRNA LIGASE, MITOCHONDRIAL"/>
    <property type="match status" value="1"/>
</dbReference>
<dbReference type="Proteomes" id="UP001153636">
    <property type="component" value="Chromosome 4"/>
</dbReference>
<evidence type="ECO:0000259" key="14">
    <source>
        <dbReference type="Pfam" id="PF13603"/>
    </source>
</evidence>
<evidence type="ECO:0000256" key="2">
    <source>
        <dbReference type="ARBA" id="ARBA00005594"/>
    </source>
</evidence>
<dbReference type="InterPro" id="IPR002300">
    <property type="entry name" value="aa-tRNA-synth_Ia"/>
</dbReference>
<evidence type="ECO:0000259" key="13">
    <source>
        <dbReference type="Pfam" id="PF08264"/>
    </source>
</evidence>
<dbReference type="FunFam" id="1.10.730.10:FF:000060">
    <property type="entry name" value="Leucyl-tRNA synthetase"/>
    <property type="match status" value="1"/>
</dbReference>
<evidence type="ECO:0000256" key="6">
    <source>
        <dbReference type="ARBA" id="ARBA00022840"/>
    </source>
</evidence>
<evidence type="ECO:0000259" key="12">
    <source>
        <dbReference type="Pfam" id="PF00133"/>
    </source>
</evidence>
<dbReference type="GO" id="GO:0002161">
    <property type="term" value="F:aminoacyl-tRNA deacylase activity"/>
    <property type="evidence" value="ECO:0007669"/>
    <property type="project" value="InterPro"/>
</dbReference>
<dbReference type="GO" id="GO:0005524">
    <property type="term" value="F:ATP binding"/>
    <property type="evidence" value="ECO:0007669"/>
    <property type="project" value="UniProtKB-KW"/>
</dbReference>
<evidence type="ECO:0000256" key="8">
    <source>
        <dbReference type="ARBA" id="ARBA00023146"/>
    </source>
</evidence>
<dbReference type="SUPFAM" id="SSF52374">
    <property type="entry name" value="Nucleotidylyl transferase"/>
    <property type="match status" value="1"/>
</dbReference>
<accession>A0A9P0D2H4</accession>
<dbReference type="InterPro" id="IPR002302">
    <property type="entry name" value="Leu-tRNA-ligase"/>
</dbReference>
<dbReference type="InterPro" id="IPR025709">
    <property type="entry name" value="Leu_tRNA-synth_edit"/>
</dbReference>
<dbReference type="SUPFAM" id="SSF50677">
    <property type="entry name" value="ValRS/IleRS/LeuRS editing domain"/>
    <property type="match status" value="1"/>
</dbReference>
<evidence type="ECO:0000256" key="4">
    <source>
        <dbReference type="ARBA" id="ARBA00022598"/>
    </source>
</evidence>
<reference evidence="15" key="1">
    <citation type="submission" date="2022-01" db="EMBL/GenBank/DDBJ databases">
        <authorList>
            <person name="King R."/>
        </authorList>
    </citation>
    <scope>NUCLEOTIDE SEQUENCE</scope>
</reference>
<name>A0A9P0D2H4_9CUCU</name>
<organism evidence="15 16">
    <name type="scientific">Psylliodes chrysocephalus</name>
    <dbReference type="NCBI Taxonomy" id="3402493"/>
    <lineage>
        <taxon>Eukaryota</taxon>
        <taxon>Metazoa</taxon>
        <taxon>Ecdysozoa</taxon>
        <taxon>Arthropoda</taxon>
        <taxon>Hexapoda</taxon>
        <taxon>Insecta</taxon>
        <taxon>Pterygota</taxon>
        <taxon>Neoptera</taxon>
        <taxon>Endopterygota</taxon>
        <taxon>Coleoptera</taxon>
        <taxon>Polyphaga</taxon>
        <taxon>Cucujiformia</taxon>
        <taxon>Chrysomeloidea</taxon>
        <taxon>Chrysomelidae</taxon>
        <taxon>Galerucinae</taxon>
        <taxon>Alticini</taxon>
        <taxon>Psylliodes</taxon>
    </lineage>
</organism>
<keyword evidence="6 11" id="KW-0067">ATP-binding</keyword>
<evidence type="ECO:0000313" key="15">
    <source>
        <dbReference type="EMBL" id="CAH1109284.1"/>
    </source>
</evidence>
<evidence type="ECO:0000256" key="11">
    <source>
        <dbReference type="RuleBase" id="RU363035"/>
    </source>
</evidence>
<dbReference type="GO" id="GO:0006429">
    <property type="term" value="P:leucyl-tRNA aminoacylation"/>
    <property type="evidence" value="ECO:0007669"/>
    <property type="project" value="InterPro"/>
</dbReference>
<sequence length="879" mass="101869">MIIFKNCTFIKGYRLRKQFYLCRFLSGLNLWDEDISSEIKHKIERHWKEKLKFNKFKEDDITKEKYYVLPMFPYPSGSLHMGHVRVYTISDTVARYQRMNGKNVLHPIGWDAFGLPAENAAIDRKTAPGEWTKQNITHMKSQLQKLGCSFEWEREFKTCDPEYYKWTQELFLKLYQQGLAYQKEALVNWDPVDQTVLADEQVDENGNSWRSGVKVEKILLKQWYIRTTKFAKSLLNGLNDPLLQDWRDIKKIQRHWIGECNGVNFDFKIKDSDSEFLTFWTNAPEFIEHVKFVAVSSDNILAKKENQGDTQETVKLRTCVVNPFNLDVIPVFMTNEIEFFDSTDSYLGIPGVCQNAADFATKYDIHYHNVESLGHGKTKQRQLEIIDKAHLLKVGGYWTSAKLRDWLISRQRYWGTPIPIIHCTKCGSQPVSTKDLPVILPDLKKESKKVGSQLAELSEWINTKCPKCGGEAKRETDTMDTFVDSSWYFLRFADPHNNKEIFDTGKVNKVAPVDLYIGGKEHAVLHMYYARFIMHFLHSLGLVPEREPFKRLLVQGMVMGRSYRVKGSGQYLSEKDVKIIDLKKNKAVTKDTGEPVVISWEKMSKSKYNGVDPEDMFKEYGTDTTRLLILADVAPTSHRNWNNNTFPGILNWQKRLWLTIRDFLKNRHNLPPKIPDDQFKTHDDYMFDSRNYYAVGTSYNYLITQQISVALSKQQGLTNSLRKVPAAVIGHSKQFERALATQIIMLAPMAPHFASELWSGFISAPNRLNDSTEISWDKSVFDQKWPESDMDYKLDLVCQVNGHENAVVKMSRIDLEKLPKEEAFQLALQQKEVQSTLTTRNVLDSNFIVHKGFEGIINIITDQPPPKIKSQDVEEMQSR</sequence>
<keyword evidence="8 11" id="KW-0030">Aminoacyl-tRNA synthetase</keyword>
<feature type="domain" description="Methionyl/Valyl/Leucyl/Isoleucyl-tRNA synthetase anticodon-binding" evidence="13">
    <location>
        <begin position="737"/>
        <end position="803"/>
    </location>
</feature>
<dbReference type="InterPro" id="IPR001412">
    <property type="entry name" value="aa-tRNA-synth_I_CS"/>
</dbReference>
<dbReference type="NCBIfam" id="TIGR00396">
    <property type="entry name" value="leuS_bact"/>
    <property type="match status" value="1"/>
</dbReference>
<evidence type="ECO:0000256" key="10">
    <source>
        <dbReference type="ARBA" id="ARBA00047469"/>
    </source>
</evidence>
<dbReference type="Pfam" id="PF08264">
    <property type="entry name" value="Anticodon_1"/>
    <property type="match status" value="1"/>
</dbReference>
<evidence type="ECO:0000256" key="1">
    <source>
        <dbReference type="ARBA" id="ARBA00004305"/>
    </source>
</evidence>
<keyword evidence="5 11" id="KW-0547">Nucleotide-binding</keyword>
<dbReference type="InterPro" id="IPR014729">
    <property type="entry name" value="Rossmann-like_a/b/a_fold"/>
</dbReference>
<dbReference type="InterPro" id="IPR013155">
    <property type="entry name" value="M/V/L/I-tRNA-synth_anticd-bd"/>
</dbReference>
<dbReference type="InterPro" id="IPR009008">
    <property type="entry name" value="Val/Leu/Ile-tRNA-synth_edit"/>
</dbReference>
<evidence type="ECO:0000256" key="3">
    <source>
        <dbReference type="ARBA" id="ARBA00013164"/>
    </source>
</evidence>
<dbReference type="AlphaFoldDB" id="A0A9P0D2H4"/>
<dbReference type="PANTHER" id="PTHR43740">
    <property type="entry name" value="LEUCYL-TRNA SYNTHETASE"/>
    <property type="match status" value="1"/>
</dbReference>
<evidence type="ECO:0000256" key="9">
    <source>
        <dbReference type="ARBA" id="ARBA00030520"/>
    </source>
</evidence>
<dbReference type="PRINTS" id="PR00985">
    <property type="entry name" value="TRNASYNTHLEU"/>
</dbReference>
<dbReference type="FunFam" id="3.40.50.620:FF:000003">
    <property type="entry name" value="Leucine--tRNA ligase"/>
    <property type="match status" value="1"/>
</dbReference>
<comment type="catalytic activity">
    <reaction evidence="10">
        <text>tRNA(Leu) + L-leucine + ATP = L-leucyl-tRNA(Leu) + AMP + diphosphate</text>
        <dbReference type="Rhea" id="RHEA:11688"/>
        <dbReference type="Rhea" id="RHEA-COMP:9613"/>
        <dbReference type="Rhea" id="RHEA-COMP:9622"/>
        <dbReference type="ChEBI" id="CHEBI:30616"/>
        <dbReference type="ChEBI" id="CHEBI:33019"/>
        <dbReference type="ChEBI" id="CHEBI:57427"/>
        <dbReference type="ChEBI" id="CHEBI:78442"/>
        <dbReference type="ChEBI" id="CHEBI:78494"/>
        <dbReference type="ChEBI" id="CHEBI:456215"/>
        <dbReference type="EC" id="6.1.1.4"/>
    </reaction>
</comment>
<dbReference type="Gene3D" id="1.10.730.10">
    <property type="entry name" value="Isoleucyl-tRNA Synthetase, Domain 1"/>
    <property type="match status" value="1"/>
</dbReference>
<dbReference type="InterPro" id="IPR009080">
    <property type="entry name" value="tRNAsynth_Ia_anticodon-bd"/>
</dbReference>
<dbReference type="CDD" id="cd00812">
    <property type="entry name" value="LeuRS_core"/>
    <property type="match status" value="1"/>
</dbReference>
<evidence type="ECO:0000256" key="7">
    <source>
        <dbReference type="ARBA" id="ARBA00022917"/>
    </source>
</evidence>
<dbReference type="EMBL" id="OV651816">
    <property type="protein sequence ID" value="CAH1109284.1"/>
    <property type="molecule type" value="Genomic_DNA"/>
</dbReference>
<proteinExistence type="inferred from homology"/>
<feature type="domain" description="Leucyl-tRNA synthetase editing" evidence="14">
    <location>
        <begin position="254"/>
        <end position="307"/>
    </location>
</feature>
<comment type="subcellular location">
    <subcellularLocation>
        <location evidence="1">Mitochondrion matrix</location>
    </subcellularLocation>
</comment>
<dbReference type="GO" id="GO:0032543">
    <property type="term" value="P:mitochondrial translation"/>
    <property type="evidence" value="ECO:0007669"/>
    <property type="project" value="TreeGrafter"/>
</dbReference>
<protein>
    <recommendedName>
        <fullName evidence="3">leucine--tRNA ligase</fullName>
        <ecNumber evidence="3">6.1.1.4</ecNumber>
    </recommendedName>
    <alternativeName>
        <fullName evidence="9">Leucyl-tRNA synthetase</fullName>
    </alternativeName>
</protein>
<keyword evidence="16" id="KW-1185">Reference proteome</keyword>
<evidence type="ECO:0000313" key="16">
    <source>
        <dbReference type="Proteomes" id="UP001153636"/>
    </source>
</evidence>
<dbReference type="PROSITE" id="PS00178">
    <property type="entry name" value="AA_TRNA_LIGASE_I"/>
    <property type="match status" value="1"/>
</dbReference>
<dbReference type="OrthoDB" id="15954at2759"/>
<gene>
    <name evidence="15" type="ORF">PSYICH_LOCUS10291</name>
</gene>
<dbReference type="GO" id="GO:0005759">
    <property type="term" value="C:mitochondrial matrix"/>
    <property type="evidence" value="ECO:0007669"/>
    <property type="project" value="UniProtKB-SubCell"/>
</dbReference>
<keyword evidence="7 11" id="KW-0648">Protein biosynthesis</keyword>
<feature type="domain" description="Aminoacyl-tRNA synthetase class Ia" evidence="12">
    <location>
        <begin position="402"/>
        <end position="560"/>
    </location>
</feature>
<evidence type="ECO:0000256" key="5">
    <source>
        <dbReference type="ARBA" id="ARBA00022741"/>
    </source>
</evidence>
<dbReference type="SUPFAM" id="SSF47323">
    <property type="entry name" value="Anticodon-binding domain of a subclass of class I aminoacyl-tRNA synthetases"/>
    <property type="match status" value="1"/>
</dbReference>
<dbReference type="FunFam" id="3.40.50.620:FF:000100">
    <property type="entry name" value="probable leucine--tRNA ligase, mitochondrial"/>
    <property type="match status" value="1"/>
</dbReference>
<dbReference type="Gene3D" id="2.20.28.290">
    <property type="match status" value="1"/>
</dbReference>
<dbReference type="GO" id="GO:0004823">
    <property type="term" value="F:leucine-tRNA ligase activity"/>
    <property type="evidence" value="ECO:0007669"/>
    <property type="project" value="UniProtKB-EC"/>
</dbReference>
<keyword evidence="4 11" id="KW-0436">Ligase</keyword>
<dbReference type="Pfam" id="PF00133">
    <property type="entry name" value="tRNA-synt_1"/>
    <property type="match status" value="2"/>
</dbReference>
<dbReference type="EC" id="6.1.1.4" evidence="3"/>